<name>A0A4W3H1S1_CALMI</name>
<evidence type="ECO:0000313" key="2">
    <source>
        <dbReference type="Ensembl" id="ENSCMIP00000009275.1"/>
    </source>
</evidence>
<reference evidence="2" key="5">
    <citation type="submission" date="2025-09" db="UniProtKB">
        <authorList>
            <consortium name="Ensembl"/>
        </authorList>
    </citation>
    <scope>IDENTIFICATION</scope>
</reference>
<feature type="chain" id="PRO_5021303455" evidence="1">
    <location>
        <begin position="19"/>
        <end position="58"/>
    </location>
</feature>
<reference evidence="3" key="3">
    <citation type="journal article" date="2014" name="Nature">
        <title>Elephant shark genome provides unique insights into gnathostome evolution.</title>
        <authorList>
            <consortium name="International Elephant Shark Genome Sequencing Consortium"/>
            <person name="Venkatesh B."/>
            <person name="Lee A.P."/>
            <person name="Ravi V."/>
            <person name="Maurya A.K."/>
            <person name="Lian M.M."/>
            <person name="Swann J.B."/>
            <person name="Ohta Y."/>
            <person name="Flajnik M.F."/>
            <person name="Sutoh Y."/>
            <person name="Kasahara M."/>
            <person name="Hoon S."/>
            <person name="Gangu V."/>
            <person name="Roy S.W."/>
            <person name="Irimia M."/>
            <person name="Korzh V."/>
            <person name="Kondrychyn I."/>
            <person name="Lim Z.W."/>
            <person name="Tay B.H."/>
            <person name="Tohari S."/>
            <person name="Kong K.W."/>
            <person name="Ho S."/>
            <person name="Lorente-Galdos B."/>
            <person name="Quilez J."/>
            <person name="Marques-Bonet T."/>
            <person name="Raney B.J."/>
            <person name="Ingham P.W."/>
            <person name="Tay A."/>
            <person name="Hillier L.W."/>
            <person name="Minx P."/>
            <person name="Boehm T."/>
            <person name="Wilson R.K."/>
            <person name="Brenner S."/>
            <person name="Warren W.C."/>
        </authorList>
    </citation>
    <scope>NUCLEOTIDE SEQUENCE [LARGE SCALE GENOMIC DNA]</scope>
</reference>
<reference evidence="3" key="1">
    <citation type="journal article" date="2006" name="Science">
        <title>Ancient noncoding elements conserved in the human genome.</title>
        <authorList>
            <person name="Venkatesh B."/>
            <person name="Kirkness E.F."/>
            <person name="Loh Y.H."/>
            <person name="Halpern A.L."/>
            <person name="Lee A.P."/>
            <person name="Johnson J."/>
            <person name="Dandona N."/>
            <person name="Viswanathan L.D."/>
            <person name="Tay A."/>
            <person name="Venter J.C."/>
            <person name="Strausberg R.L."/>
            <person name="Brenner S."/>
        </authorList>
    </citation>
    <scope>NUCLEOTIDE SEQUENCE [LARGE SCALE GENOMIC DNA]</scope>
</reference>
<keyword evidence="1" id="KW-0732">Signal</keyword>
<proteinExistence type="predicted"/>
<evidence type="ECO:0000256" key="1">
    <source>
        <dbReference type="SAM" id="SignalP"/>
    </source>
</evidence>
<dbReference type="Ensembl" id="ENSCMIT00000009531.1">
    <property type="protein sequence ID" value="ENSCMIP00000009275.1"/>
    <property type="gene ID" value="ENSCMIG00000004928.1"/>
</dbReference>
<dbReference type="AlphaFoldDB" id="A0A4W3H1S1"/>
<reference evidence="2" key="4">
    <citation type="submission" date="2025-08" db="UniProtKB">
        <authorList>
            <consortium name="Ensembl"/>
        </authorList>
    </citation>
    <scope>IDENTIFICATION</scope>
</reference>
<dbReference type="InParanoid" id="A0A4W3H1S1"/>
<feature type="signal peptide" evidence="1">
    <location>
        <begin position="1"/>
        <end position="18"/>
    </location>
</feature>
<evidence type="ECO:0000313" key="3">
    <source>
        <dbReference type="Proteomes" id="UP000314986"/>
    </source>
</evidence>
<reference evidence="3" key="2">
    <citation type="journal article" date="2007" name="PLoS Biol.">
        <title>Survey sequencing and comparative analysis of the elephant shark (Callorhinchus milii) genome.</title>
        <authorList>
            <person name="Venkatesh B."/>
            <person name="Kirkness E.F."/>
            <person name="Loh Y.H."/>
            <person name="Halpern A.L."/>
            <person name="Lee A.P."/>
            <person name="Johnson J."/>
            <person name="Dandona N."/>
            <person name="Viswanathan L.D."/>
            <person name="Tay A."/>
            <person name="Venter J.C."/>
            <person name="Strausberg R.L."/>
            <person name="Brenner S."/>
        </authorList>
    </citation>
    <scope>NUCLEOTIDE SEQUENCE [LARGE SCALE GENOMIC DNA]</scope>
</reference>
<keyword evidence="3" id="KW-1185">Reference proteome</keyword>
<organism evidence="2 3">
    <name type="scientific">Callorhinchus milii</name>
    <name type="common">Ghost shark</name>
    <dbReference type="NCBI Taxonomy" id="7868"/>
    <lineage>
        <taxon>Eukaryota</taxon>
        <taxon>Metazoa</taxon>
        <taxon>Chordata</taxon>
        <taxon>Craniata</taxon>
        <taxon>Vertebrata</taxon>
        <taxon>Chondrichthyes</taxon>
        <taxon>Holocephali</taxon>
        <taxon>Chimaeriformes</taxon>
        <taxon>Callorhinchidae</taxon>
        <taxon>Callorhinchus</taxon>
    </lineage>
</organism>
<accession>A0A4W3H1S1</accession>
<sequence length="58" mass="6286">PFLSKLVLSLTLASGGRSGTWLARLTVEVLPKFSTIKKTLFKPSSSLTYANTSVSFHT</sequence>
<dbReference type="Proteomes" id="UP000314986">
    <property type="component" value="Unassembled WGS sequence"/>
</dbReference>
<protein>
    <submittedName>
        <fullName evidence="2">Uncharacterized protein</fullName>
    </submittedName>
</protein>